<dbReference type="Proteomes" id="UP001470230">
    <property type="component" value="Unassembled WGS sequence"/>
</dbReference>
<dbReference type="Gene3D" id="2.130.10.10">
    <property type="entry name" value="YVTN repeat-like/Quinoprotein amine dehydrogenase"/>
    <property type="match status" value="1"/>
</dbReference>
<gene>
    <name evidence="4" type="ORF">M9Y10_002886</name>
</gene>
<dbReference type="Pfam" id="PF00400">
    <property type="entry name" value="WD40"/>
    <property type="match status" value="1"/>
</dbReference>
<dbReference type="SUPFAM" id="SSF50978">
    <property type="entry name" value="WD40 repeat-like"/>
    <property type="match status" value="1"/>
</dbReference>
<dbReference type="InterPro" id="IPR001680">
    <property type="entry name" value="WD40_rpt"/>
</dbReference>
<keyword evidence="2" id="KW-0677">Repeat</keyword>
<dbReference type="PROSITE" id="PS50082">
    <property type="entry name" value="WD_REPEATS_2"/>
    <property type="match status" value="1"/>
</dbReference>
<accession>A0ABR2LB73</accession>
<dbReference type="PROSITE" id="PS00678">
    <property type="entry name" value="WD_REPEATS_1"/>
    <property type="match status" value="1"/>
</dbReference>
<comment type="caution">
    <text evidence="4">The sequence shown here is derived from an EMBL/GenBank/DDBJ whole genome shotgun (WGS) entry which is preliminary data.</text>
</comment>
<evidence type="ECO:0000256" key="3">
    <source>
        <dbReference type="PROSITE-ProRule" id="PRU00221"/>
    </source>
</evidence>
<dbReference type="PROSITE" id="PS50294">
    <property type="entry name" value="WD_REPEATS_REGION"/>
    <property type="match status" value="1"/>
</dbReference>
<dbReference type="InterPro" id="IPR019775">
    <property type="entry name" value="WD40_repeat_CS"/>
</dbReference>
<proteinExistence type="predicted"/>
<reference evidence="4 5" key="1">
    <citation type="submission" date="2024-04" db="EMBL/GenBank/DDBJ databases">
        <title>Tritrichomonas musculus Genome.</title>
        <authorList>
            <person name="Alves-Ferreira E."/>
            <person name="Grigg M."/>
            <person name="Lorenzi H."/>
            <person name="Galac M."/>
        </authorList>
    </citation>
    <scope>NUCLEOTIDE SEQUENCE [LARGE SCALE GENOMIC DNA]</scope>
    <source>
        <strain evidence="4 5">EAF2021</strain>
    </source>
</reference>
<evidence type="ECO:0000313" key="5">
    <source>
        <dbReference type="Proteomes" id="UP001470230"/>
    </source>
</evidence>
<keyword evidence="1 3" id="KW-0853">WD repeat</keyword>
<evidence type="ECO:0000313" key="4">
    <source>
        <dbReference type="EMBL" id="KAK8900559.1"/>
    </source>
</evidence>
<protein>
    <submittedName>
        <fullName evidence="4">Uncharacterized protein</fullName>
    </submittedName>
</protein>
<evidence type="ECO:0000256" key="1">
    <source>
        <dbReference type="ARBA" id="ARBA00022574"/>
    </source>
</evidence>
<organism evidence="4 5">
    <name type="scientific">Tritrichomonas musculus</name>
    <dbReference type="NCBI Taxonomy" id="1915356"/>
    <lineage>
        <taxon>Eukaryota</taxon>
        <taxon>Metamonada</taxon>
        <taxon>Parabasalia</taxon>
        <taxon>Tritrichomonadida</taxon>
        <taxon>Tritrichomonadidae</taxon>
        <taxon>Tritrichomonas</taxon>
    </lineage>
</organism>
<dbReference type="SMART" id="SM00320">
    <property type="entry name" value="WD40"/>
    <property type="match status" value="2"/>
</dbReference>
<sequence length="308" mass="34930">MKITSHFILKKSDNDTVITYAGSENGKYLVFEDRIDNESKQIKHETTNIESGSPISLIDESGDKFIFLSGNKREKQKLFLSNNENLINTDVSFALINLDTIYYVKTGELDNHEASFIFSNQQSNWMAAYLCVIYKLILSNTKVAFLYYSHEEKETTYGIKIFKSFNELLKSEVYRDIKSPHVGKITDIAFTPNEKYLYSCGYDGFVNMWDLSSEDSKVKSIYASNSPVVSVNPNPINNFLFVAACTNGDIITKSTENYDSNPSIFHIEKNSGEFVPATYANFSPLDPLLIIASSNTSIKTFKLKNIFH</sequence>
<dbReference type="InterPro" id="IPR015943">
    <property type="entry name" value="WD40/YVTN_repeat-like_dom_sf"/>
</dbReference>
<feature type="repeat" description="WD" evidence="3">
    <location>
        <begin position="178"/>
        <end position="219"/>
    </location>
</feature>
<dbReference type="EMBL" id="JAPFFF010000001">
    <property type="protein sequence ID" value="KAK8900559.1"/>
    <property type="molecule type" value="Genomic_DNA"/>
</dbReference>
<name>A0ABR2LB73_9EUKA</name>
<keyword evidence="5" id="KW-1185">Reference proteome</keyword>
<dbReference type="InterPro" id="IPR036322">
    <property type="entry name" value="WD40_repeat_dom_sf"/>
</dbReference>
<evidence type="ECO:0000256" key="2">
    <source>
        <dbReference type="ARBA" id="ARBA00022737"/>
    </source>
</evidence>